<feature type="non-terminal residue" evidence="1">
    <location>
        <position position="1"/>
    </location>
</feature>
<comment type="caution">
    <text evidence="1">The sequence shown here is derived from an EMBL/GenBank/DDBJ whole genome shotgun (WGS) entry which is preliminary data.</text>
</comment>
<dbReference type="AlphaFoldDB" id="A0AAN6S1H1"/>
<gene>
    <name evidence="1" type="ORF">QBC46DRAFT_266941</name>
</gene>
<dbReference type="Proteomes" id="UP001303473">
    <property type="component" value="Unassembled WGS sequence"/>
</dbReference>
<sequence length="189" mass="21056">DIKNQILKLNPNFTSEAPPPHPSTGVLAARDGNPTEGPYHCGDDWKIATADYNDELELMNQIWYIAGYWKVDANACRRLACAATTGLYWCNLNNWGVRTSGRRIYNQAIRPMNLCCQLSSQDSYHNAISGEAFWGDDDPEAAHTKVVIAYANCNLPVDIDPLSYDYPGPNDICEPRNANAIHSPRDVRA</sequence>
<evidence type="ECO:0000313" key="2">
    <source>
        <dbReference type="Proteomes" id="UP001303473"/>
    </source>
</evidence>
<evidence type="ECO:0000313" key="1">
    <source>
        <dbReference type="EMBL" id="KAK3937697.1"/>
    </source>
</evidence>
<protein>
    <submittedName>
        <fullName evidence="1">Uncharacterized protein</fullName>
    </submittedName>
</protein>
<organism evidence="1 2">
    <name type="scientific">Diplogelasinospora grovesii</name>
    <dbReference type="NCBI Taxonomy" id="303347"/>
    <lineage>
        <taxon>Eukaryota</taxon>
        <taxon>Fungi</taxon>
        <taxon>Dikarya</taxon>
        <taxon>Ascomycota</taxon>
        <taxon>Pezizomycotina</taxon>
        <taxon>Sordariomycetes</taxon>
        <taxon>Sordariomycetidae</taxon>
        <taxon>Sordariales</taxon>
        <taxon>Diplogelasinosporaceae</taxon>
        <taxon>Diplogelasinospora</taxon>
    </lineage>
</organism>
<name>A0AAN6S1H1_9PEZI</name>
<accession>A0AAN6S1H1</accession>
<dbReference type="EMBL" id="MU853847">
    <property type="protein sequence ID" value="KAK3937697.1"/>
    <property type="molecule type" value="Genomic_DNA"/>
</dbReference>
<reference evidence="2" key="1">
    <citation type="journal article" date="2023" name="Mol. Phylogenet. Evol.">
        <title>Genome-scale phylogeny and comparative genomics of the fungal order Sordariales.</title>
        <authorList>
            <person name="Hensen N."/>
            <person name="Bonometti L."/>
            <person name="Westerberg I."/>
            <person name="Brannstrom I.O."/>
            <person name="Guillou S."/>
            <person name="Cros-Aarteil S."/>
            <person name="Calhoun S."/>
            <person name="Haridas S."/>
            <person name="Kuo A."/>
            <person name="Mondo S."/>
            <person name="Pangilinan J."/>
            <person name="Riley R."/>
            <person name="LaButti K."/>
            <person name="Andreopoulos B."/>
            <person name="Lipzen A."/>
            <person name="Chen C."/>
            <person name="Yan M."/>
            <person name="Daum C."/>
            <person name="Ng V."/>
            <person name="Clum A."/>
            <person name="Steindorff A."/>
            <person name="Ohm R.A."/>
            <person name="Martin F."/>
            <person name="Silar P."/>
            <person name="Natvig D.O."/>
            <person name="Lalanne C."/>
            <person name="Gautier V."/>
            <person name="Ament-Velasquez S.L."/>
            <person name="Kruys A."/>
            <person name="Hutchinson M.I."/>
            <person name="Powell A.J."/>
            <person name="Barry K."/>
            <person name="Miller A.N."/>
            <person name="Grigoriev I.V."/>
            <person name="Debuchy R."/>
            <person name="Gladieux P."/>
            <person name="Hiltunen Thoren M."/>
            <person name="Johannesson H."/>
        </authorList>
    </citation>
    <scope>NUCLEOTIDE SEQUENCE [LARGE SCALE GENOMIC DNA]</scope>
    <source>
        <strain evidence="2">CBS 340.73</strain>
    </source>
</reference>
<proteinExistence type="predicted"/>
<keyword evidence="2" id="KW-1185">Reference proteome</keyword>